<dbReference type="PIRSF" id="PIRSF037307">
    <property type="entry name" value="Lhr-like_helic_prd"/>
    <property type="match status" value="1"/>
</dbReference>
<evidence type="ECO:0000259" key="4">
    <source>
        <dbReference type="PROSITE" id="PS51192"/>
    </source>
</evidence>
<dbReference type="GO" id="GO:0003677">
    <property type="term" value="F:DNA binding"/>
    <property type="evidence" value="ECO:0007669"/>
    <property type="project" value="TreeGrafter"/>
</dbReference>
<proteinExistence type="inferred from homology"/>
<comment type="similarity">
    <text evidence="3">Belongs to the Lhr helicase family. Lhr-Core subfamily.</text>
</comment>
<name>A0A031LQU2_9CREN</name>
<dbReference type="SMART" id="SM00490">
    <property type="entry name" value="HELICc"/>
    <property type="match status" value="1"/>
</dbReference>
<dbReference type="AlphaFoldDB" id="A0A031LQU2"/>
<feature type="domain" description="Helicase C-terminal" evidence="5">
    <location>
        <begin position="256"/>
        <end position="409"/>
    </location>
</feature>
<dbReference type="GO" id="GO:0016887">
    <property type="term" value="F:ATP hydrolysis activity"/>
    <property type="evidence" value="ECO:0007669"/>
    <property type="project" value="TreeGrafter"/>
</dbReference>
<dbReference type="PANTHER" id="PTHR47962">
    <property type="entry name" value="ATP-DEPENDENT HELICASE LHR-RELATED-RELATED"/>
    <property type="match status" value="1"/>
</dbReference>
<dbReference type="OrthoDB" id="372104at2157"/>
<gene>
    <name evidence="6" type="ORF">CM19_05255</name>
</gene>
<dbReference type="GO" id="GO:0140097">
    <property type="term" value="F:catalytic activity, acting on DNA"/>
    <property type="evidence" value="ECO:0007669"/>
    <property type="project" value="UniProtKB-ARBA"/>
</dbReference>
<organism evidence="6 7">
    <name type="scientific">Candidatus Acidianus copahuensis</name>
    <dbReference type="NCBI Taxonomy" id="1160895"/>
    <lineage>
        <taxon>Archaea</taxon>
        <taxon>Thermoproteota</taxon>
        <taxon>Thermoprotei</taxon>
        <taxon>Sulfolobales</taxon>
        <taxon>Sulfolobaceae</taxon>
        <taxon>Acidianus</taxon>
    </lineage>
</organism>
<dbReference type="Pfam" id="PF00271">
    <property type="entry name" value="Helicase_C"/>
    <property type="match status" value="1"/>
</dbReference>
<dbReference type="InterPro" id="IPR001650">
    <property type="entry name" value="Helicase_C-like"/>
</dbReference>
<dbReference type="InterPro" id="IPR017170">
    <property type="entry name" value="Lhr-like"/>
</dbReference>
<dbReference type="GO" id="GO:0005524">
    <property type="term" value="F:ATP binding"/>
    <property type="evidence" value="ECO:0007669"/>
    <property type="project" value="UniProtKB-KW"/>
</dbReference>
<dbReference type="SUPFAM" id="SSF52540">
    <property type="entry name" value="P-loop containing nucleoside triphosphate hydrolases"/>
    <property type="match status" value="1"/>
</dbReference>
<reference evidence="6 7" key="1">
    <citation type="submission" date="2014-03" db="EMBL/GenBank/DDBJ databases">
        <title>Draft genome sequence of the novel thermoacidophilic archaea Acidianus copahuensis ALE1 strain, isolated from Copahue volcanic area in Neuquen Argentina.</title>
        <authorList>
            <person name="Urbieta M.S."/>
            <person name="Rascovan N."/>
            <person name="Castro C."/>
            <person name="Revale S."/>
            <person name="Giaveno M.A."/>
            <person name="Vazquez M.P."/>
            <person name="Donati E.R."/>
        </authorList>
    </citation>
    <scope>NUCLEOTIDE SEQUENCE [LARGE SCALE GENOMIC DNA]</scope>
    <source>
        <strain evidence="6 7">ALE1</strain>
    </source>
</reference>
<evidence type="ECO:0000256" key="3">
    <source>
        <dbReference type="ARBA" id="ARBA00093467"/>
    </source>
</evidence>
<dbReference type="InterPro" id="IPR052511">
    <property type="entry name" value="ATP-dep_Helicase"/>
</dbReference>
<sequence>MAEFKFLKITGLVALALEQKYKGNNMLNQRLLNLIAERNWNGMTEVQQKSLDPILQGKNTLLIAPTGLGKTEAALIPVLNEMLKYDVKPVSLIYITPLKALINDLTIRINWWASRLGFYVSRKHGEVPQKEKNMRLKLVPHIVVTTPEGLEIDLDWASRFRENYKNVKWIIVDEIHELVNSKRGTQLSILLERLKEFSGYDFQRIGLSATVNDEDLMSSFLFGSSSRESQIIRVGEKKEFDLGITKVQGKDDIWKDASKLIVNSIEKPSLIFANSRFITERLHEELEKFGDDFYVHHSSISRESKNAVEDNLRNSKARAVICTKTLELGIDVGEIKKVIMFRPPPSVSSFLQRLGRSGHKINGRPVGEIICLYDFDILEALAIKRLAHKGKLEKTKVCRGLDIVARESIGIVLQYGELEKERIYKIITSSYPFRGLKEDKFEELILYMAKTGVLSLNGNKVSLGKFFFKLWSFNKKNGYSWSRSFSEFFSTISNDETFSLRWGDKTIGEIDAIYVYKQIRSGDILRVGGRLWRVLKINTSRNSLDVAPAENCEGEIPIWRGDSISKSYLLPIEISKILRGNQKNPLIKRIKQTYDNINVNLPSLRTIIVERREDEIVYSVLINERISGTLAHMLLYLAAAENSLNIHARYSIYGFSISRIDEKNLLEEILKINDKKLRGLIIKSILRSPLFFSTLKEIQISFGKVGKIKPDEDKFVVREALRQTVLRYFSIKGTMRFLKDLKEGKIKIVESNKPTPLGYAVMLQAPIKPWIGGLQTVIYDTLKGGAYTANELSEMTGISPKTLEARLKQMRKPDSKYRITNFIDVDSKEIRWCVAEEMEKIAKSCDFYSSFTPVNENETFIATIKPYNGSVSTELIFKAKEIFESPDEIKRRIPFEEIGELRVGDPVDPFVYTFSPRFYYMNKGIAPYVLLNAVAYIQSMKYS</sequence>
<dbReference type="GO" id="GO:0004386">
    <property type="term" value="F:helicase activity"/>
    <property type="evidence" value="ECO:0007669"/>
    <property type="project" value="UniProtKB-KW"/>
</dbReference>
<dbReference type="Gene3D" id="3.40.50.300">
    <property type="entry name" value="P-loop containing nucleotide triphosphate hydrolases"/>
    <property type="match status" value="2"/>
</dbReference>
<protein>
    <submittedName>
        <fullName evidence="6">ATP-dependent helicase</fullName>
    </submittedName>
</protein>
<dbReference type="PROSITE" id="PS51194">
    <property type="entry name" value="HELICASE_CTER"/>
    <property type="match status" value="1"/>
</dbReference>
<dbReference type="InterPro" id="IPR045628">
    <property type="entry name" value="Lhr_WH_dom"/>
</dbReference>
<dbReference type="InterPro" id="IPR014001">
    <property type="entry name" value="Helicase_ATP-bd"/>
</dbReference>
<evidence type="ECO:0000313" key="7">
    <source>
        <dbReference type="Proteomes" id="UP000024332"/>
    </source>
</evidence>
<evidence type="ECO:0000256" key="1">
    <source>
        <dbReference type="ARBA" id="ARBA00022741"/>
    </source>
</evidence>
<dbReference type="EMBL" id="JFZT01000039">
    <property type="protein sequence ID" value="EZQ06784.1"/>
    <property type="molecule type" value="Genomic_DNA"/>
</dbReference>
<evidence type="ECO:0000313" key="6">
    <source>
        <dbReference type="EMBL" id="EZQ06784.1"/>
    </source>
</evidence>
<keyword evidence="6" id="KW-0347">Helicase</keyword>
<keyword evidence="7" id="KW-1185">Reference proteome</keyword>
<dbReference type="InterPro" id="IPR027417">
    <property type="entry name" value="P-loop_NTPase"/>
</dbReference>
<evidence type="ECO:0000259" key="5">
    <source>
        <dbReference type="PROSITE" id="PS51194"/>
    </source>
</evidence>
<dbReference type="Pfam" id="PF19306">
    <property type="entry name" value="WHD_Lhr"/>
    <property type="match status" value="1"/>
</dbReference>
<accession>A0A031LQU2</accession>
<dbReference type="Proteomes" id="UP000024332">
    <property type="component" value="Unassembled WGS sequence"/>
</dbReference>
<dbReference type="SMART" id="SM00487">
    <property type="entry name" value="DEXDc"/>
    <property type="match status" value="1"/>
</dbReference>
<keyword evidence="2" id="KW-0067">ATP-binding</keyword>
<evidence type="ECO:0000256" key="2">
    <source>
        <dbReference type="ARBA" id="ARBA00022840"/>
    </source>
</evidence>
<dbReference type="Pfam" id="PF00270">
    <property type="entry name" value="DEAD"/>
    <property type="match status" value="1"/>
</dbReference>
<dbReference type="InterPro" id="IPR011545">
    <property type="entry name" value="DEAD/DEAH_box_helicase_dom"/>
</dbReference>
<dbReference type="PANTHER" id="PTHR47962:SF5">
    <property type="entry name" value="ATP-DEPENDENT HELICASE LHR-RELATED"/>
    <property type="match status" value="1"/>
</dbReference>
<comment type="caution">
    <text evidence="6">The sequence shown here is derived from an EMBL/GenBank/DDBJ whole genome shotgun (WGS) entry which is preliminary data.</text>
</comment>
<keyword evidence="1" id="KW-0547">Nucleotide-binding</keyword>
<feature type="domain" description="Helicase ATP-binding" evidence="4">
    <location>
        <begin position="51"/>
        <end position="229"/>
    </location>
</feature>
<keyword evidence="6" id="KW-0378">Hydrolase</keyword>
<dbReference type="STRING" id="1160895.CM19_05255"/>
<dbReference type="PROSITE" id="PS51192">
    <property type="entry name" value="HELICASE_ATP_BIND_1"/>
    <property type="match status" value="1"/>
</dbReference>